<accession>A0A438H552</accession>
<dbReference type="Proteomes" id="UP000288805">
    <property type="component" value="Unassembled WGS sequence"/>
</dbReference>
<evidence type="ECO:0000313" key="2">
    <source>
        <dbReference type="EMBL" id="RVW79628.1"/>
    </source>
</evidence>
<evidence type="ECO:0000256" key="1">
    <source>
        <dbReference type="SAM" id="SignalP"/>
    </source>
</evidence>
<reference evidence="2 3" key="1">
    <citation type="journal article" date="2018" name="PLoS Genet.">
        <title>Population sequencing reveals clonal diversity and ancestral inbreeding in the grapevine cultivar Chardonnay.</title>
        <authorList>
            <person name="Roach M.J."/>
            <person name="Johnson D.L."/>
            <person name="Bohlmann J."/>
            <person name="van Vuuren H.J."/>
            <person name="Jones S.J."/>
            <person name="Pretorius I.S."/>
            <person name="Schmidt S.A."/>
            <person name="Borneman A.R."/>
        </authorList>
    </citation>
    <scope>NUCLEOTIDE SEQUENCE [LARGE SCALE GENOMIC DNA]</scope>
    <source>
        <strain evidence="3">cv. Chardonnay</strain>
        <tissue evidence="2">Leaf</tissue>
    </source>
</reference>
<organism evidence="2 3">
    <name type="scientific">Vitis vinifera</name>
    <name type="common">Grape</name>
    <dbReference type="NCBI Taxonomy" id="29760"/>
    <lineage>
        <taxon>Eukaryota</taxon>
        <taxon>Viridiplantae</taxon>
        <taxon>Streptophyta</taxon>
        <taxon>Embryophyta</taxon>
        <taxon>Tracheophyta</taxon>
        <taxon>Spermatophyta</taxon>
        <taxon>Magnoliopsida</taxon>
        <taxon>eudicotyledons</taxon>
        <taxon>Gunneridae</taxon>
        <taxon>Pentapetalae</taxon>
        <taxon>rosids</taxon>
        <taxon>Vitales</taxon>
        <taxon>Vitaceae</taxon>
        <taxon>Viteae</taxon>
        <taxon>Vitis</taxon>
    </lineage>
</organism>
<dbReference type="EMBL" id="QGNW01000278">
    <property type="protein sequence ID" value="RVW79628.1"/>
    <property type="molecule type" value="Genomic_DNA"/>
</dbReference>
<feature type="signal peptide" evidence="1">
    <location>
        <begin position="1"/>
        <end position="20"/>
    </location>
</feature>
<comment type="caution">
    <text evidence="2">The sequence shown here is derived from an EMBL/GenBank/DDBJ whole genome shotgun (WGS) entry which is preliminary data.</text>
</comment>
<name>A0A438H552_VITVI</name>
<sequence>MLRFSSSLTASLFLASAVHCPQLQYCDLYAAKDLPIPLSEITMSHSVALLYPFAQQKLFVNNLLSNVSSSEVNPETHSNLLPFYHTSTPQSSSMSSLFIPNLYCPFLGSLCPATLDLQHVISLLLRHAQPVKQQCFLEASLIYLHGNGLRESRHRNQKLHNVLYGRPPNYSPDIRQANPKCTTLQPKVSLQTCSDLINGLDFKTLLHRLKEAMIPCICGIGRQLGR</sequence>
<proteinExistence type="predicted"/>
<protein>
    <submittedName>
        <fullName evidence="2">Uncharacterized protein</fullName>
    </submittedName>
</protein>
<gene>
    <name evidence="2" type="ORF">CK203_050020</name>
</gene>
<feature type="chain" id="PRO_5019584297" evidence="1">
    <location>
        <begin position="21"/>
        <end position="226"/>
    </location>
</feature>
<evidence type="ECO:0000313" key="3">
    <source>
        <dbReference type="Proteomes" id="UP000288805"/>
    </source>
</evidence>
<keyword evidence="1" id="KW-0732">Signal</keyword>
<dbReference type="AlphaFoldDB" id="A0A438H552"/>